<evidence type="ECO:0000256" key="1">
    <source>
        <dbReference type="SAM" id="MobiDB-lite"/>
    </source>
</evidence>
<reference evidence="3" key="1">
    <citation type="journal article" date="2017" name="Genome Biol.">
        <title>Comparative genomics reveals high biological diversity and specific adaptations in the industrially and medically important fungal genus Aspergillus.</title>
        <authorList>
            <person name="de Vries R.P."/>
            <person name="Riley R."/>
            <person name="Wiebenga A."/>
            <person name="Aguilar-Osorio G."/>
            <person name="Amillis S."/>
            <person name="Uchima C.A."/>
            <person name="Anderluh G."/>
            <person name="Asadollahi M."/>
            <person name="Askin M."/>
            <person name="Barry K."/>
            <person name="Battaglia E."/>
            <person name="Bayram O."/>
            <person name="Benocci T."/>
            <person name="Braus-Stromeyer S.A."/>
            <person name="Caldana C."/>
            <person name="Canovas D."/>
            <person name="Cerqueira G.C."/>
            <person name="Chen F."/>
            <person name="Chen W."/>
            <person name="Choi C."/>
            <person name="Clum A."/>
            <person name="Dos Santos R.A."/>
            <person name="Damasio A.R."/>
            <person name="Diallinas G."/>
            <person name="Emri T."/>
            <person name="Fekete E."/>
            <person name="Flipphi M."/>
            <person name="Freyberg S."/>
            <person name="Gallo A."/>
            <person name="Gournas C."/>
            <person name="Habgood R."/>
            <person name="Hainaut M."/>
            <person name="Harispe M.L."/>
            <person name="Henrissat B."/>
            <person name="Hilden K.S."/>
            <person name="Hope R."/>
            <person name="Hossain A."/>
            <person name="Karabika E."/>
            <person name="Karaffa L."/>
            <person name="Karanyi Z."/>
            <person name="Krasevec N."/>
            <person name="Kuo A."/>
            <person name="Kusch H."/>
            <person name="LaButti K."/>
            <person name="Lagendijk E.L."/>
            <person name="Lapidus A."/>
            <person name="Levasseur A."/>
            <person name="Lindquist E."/>
            <person name="Lipzen A."/>
            <person name="Logrieco A.F."/>
            <person name="MacCabe A."/>
            <person name="Maekelae M.R."/>
            <person name="Malavazi I."/>
            <person name="Melin P."/>
            <person name="Meyer V."/>
            <person name="Mielnichuk N."/>
            <person name="Miskei M."/>
            <person name="Molnar A.P."/>
            <person name="Mule G."/>
            <person name="Ngan C.Y."/>
            <person name="Orejas M."/>
            <person name="Orosz E."/>
            <person name="Ouedraogo J.P."/>
            <person name="Overkamp K.M."/>
            <person name="Park H.-S."/>
            <person name="Perrone G."/>
            <person name="Piumi F."/>
            <person name="Punt P.J."/>
            <person name="Ram A.F."/>
            <person name="Ramon A."/>
            <person name="Rauscher S."/>
            <person name="Record E."/>
            <person name="Riano-Pachon D.M."/>
            <person name="Robert V."/>
            <person name="Roehrig J."/>
            <person name="Ruller R."/>
            <person name="Salamov A."/>
            <person name="Salih N.S."/>
            <person name="Samson R.A."/>
            <person name="Sandor E."/>
            <person name="Sanguinetti M."/>
            <person name="Schuetze T."/>
            <person name="Sepcic K."/>
            <person name="Shelest E."/>
            <person name="Sherlock G."/>
            <person name="Sophianopoulou V."/>
            <person name="Squina F.M."/>
            <person name="Sun H."/>
            <person name="Susca A."/>
            <person name="Todd R.B."/>
            <person name="Tsang A."/>
            <person name="Unkles S.E."/>
            <person name="van de Wiele N."/>
            <person name="van Rossen-Uffink D."/>
            <person name="Oliveira J.V."/>
            <person name="Vesth T.C."/>
            <person name="Visser J."/>
            <person name="Yu J.-H."/>
            <person name="Zhou M."/>
            <person name="Andersen M.R."/>
            <person name="Archer D.B."/>
            <person name="Baker S.E."/>
            <person name="Benoit I."/>
            <person name="Brakhage A.A."/>
            <person name="Braus G.H."/>
            <person name="Fischer R."/>
            <person name="Frisvad J.C."/>
            <person name="Goldman G.H."/>
            <person name="Houbraken J."/>
            <person name="Oakley B."/>
            <person name="Pocsi I."/>
            <person name="Scazzocchio C."/>
            <person name="Seiboth B."/>
            <person name="vanKuyk P.A."/>
            <person name="Wortman J."/>
            <person name="Dyer P.S."/>
            <person name="Grigoriev I.V."/>
        </authorList>
    </citation>
    <scope>NUCLEOTIDE SEQUENCE [LARGE SCALE GENOMIC DNA]</scope>
    <source>
        <strain evidence="3">CBS 106.47</strain>
    </source>
</reference>
<dbReference type="AlphaFoldDB" id="A0A1M3TTU4"/>
<protein>
    <submittedName>
        <fullName evidence="2">Uncharacterized protein</fullName>
    </submittedName>
</protein>
<organism evidence="2 3">
    <name type="scientific">Aspergillus luchuensis (strain CBS 106.47)</name>
    <dbReference type="NCBI Taxonomy" id="1137211"/>
    <lineage>
        <taxon>Eukaryota</taxon>
        <taxon>Fungi</taxon>
        <taxon>Dikarya</taxon>
        <taxon>Ascomycota</taxon>
        <taxon>Pezizomycotina</taxon>
        <taxon>Eurotiomycetes</taxon>
        <taxon>Eurotiomycetidae</taxon>
        <taxon>Eurotiales</taxon>
        <taxon>Aspergillaceae</taxon>
        <taxon>Aspergillus</taxon>
        <taxon>Aspergillus subgen. Circumdati</taxon>
    </lineage>
</organism>
<feature type="compositionally biased region" description="Acidic residues" evidence="1">
    <location>
        <begin position="221"/>
        <end position="242"/>
    </location>
</feature>
<dbReference type="OrthoDB" id="5375264at2759"/>
<feature type="region of interest" description="Disordered" evidence="1">
    <location>
        <begin position="208"/>
        <end position="242"/>
    </location>
</feature>
<proteinExistence type="predicted"/>
<evidence type="ECO:0000313" key="3">
    <source>
        <dbReference type="Proteomes" id="UP000184063"/>
    </source>
</evidence>
<evidence type="ECO:0000313" key="2">
    <source>
        <dbReference type="EMBL" id="OJZ90317.1"/>
    </source>
</evidence>
<gene>
    <name evidence="2" type="ORF">ASPFODRAFT_28831</name>
</gene>
<feature type="region of interest" description="Disordered" evidence="1">
    <location>
        <begin position="1"/>
        <end position="81"/>
    </location>
</feature>
<feature type="compositionally biased region" description="Low complexity" evidence="1">
    <location>
        <begin position="32"/>
        <end position="65"/>
    </location>
</feature>
<name>A0A1M3TTU4_ASPLC</name>
<sequence length="242" mass="25975">MSPTFTPVNNTPVHKNSTAPKTPTKKTNVAMTPKTPTPTSTTNSKKRLTPSSPTPTSNTTPNNNNKRTKPRTPLPPIPTTLASASASDLLILRLRDESSTPWTAINQAWTDLTGISVGGSTLRARYNTMKKNFVVVDPGDVLPPFYSTIHEAKILQAKKDVEGRLETEKWRLIAEEVGKAGGGTYPGECLRKYVREMEKGMKGGAAAAAVAAANGGGGDHGDDEGEEEDVDDDDVKMEVEED</sequence>
<dbReference type="VEuPathDB" id="FungiDB:ASPFODRAFT_28831"/>
<dbReference type="Proteomes" id="UP000184063">
    <property type="component" value="Unassembled WGS sequence"/>
</dbReference>
<feature type="compositionally biased region" description="Polar residues" evidence="1">
    <location>
        <begin position="1"/>
        <end position="30"/>
    </location>
</feature>
<dbReference type="EMBL" id="KV878237">
    <property type="protein sequence ID" value="OJZ90317.1"/>
    <property type="molecule type" value="Genomic_DNA"/>
</dbReference>
<accession>A0A1M3TTU4</accession>